<accession>A0A9D1N0H7</accession>
<dbReference type="EMBL" id="DVOD01000051">
    <property type="protein sequence ID" value="HIU92834.1"/>
    <property type="molecule type" value="Genomic_DNA"/>
</dbReference>
<reference evidence="1" key="1">
    <citation type="submission" date="2020-10" db="EMBL/GenBank/DDBJ databases">
        <authorList>
            <person name="Gilroy R."/>
        </authorList>
    </citation>
    <scope>NUCLEOTIDE SEQUENCE</scope>
    <source>
        <strain evidence="1">CHK154-7741</strain>
    </source>
</reference>
<protein>
    <submittedName>
        <fullName evidence="1">Uncharacterized protein</fullName>
    </submittedName>
</protein>
<dbReference type="Proteomes" id="UP000886748">
    <property type="component" value="Unassembled WGS sequence"/>
</dbReference>
<gene>
    <name evidence="1" type="ORF">IAD26_06855</name>
</gene>
<evidence type="ECO:0000313" key="2">
    <source>
        <dbReference type="Proteomes" id="UP000886748"/>
    </source>
</evidence>
<evidence type="ECO:0000313" key="1">
    <source>
        <dbReference type="EMBL" id="HIU92834.1"/>
    </source>
</evidence>
<organism evidence="1 2">
    <name type="scientific">Candidatus Limenecus avicola</name>
    <dbReference type="NCBI Taxonomy" id="2840847"/>
    <lineage>
        <taxon>Bacteria</taxon>
        <taxon>Bacillati</taxon>
        <taxon>Bacillota</taxon>
        <taxon>Clostridia</taxon>
        <taxon>Eubacteriales</taxon>
        <taxon>Clostridiaceae</taxon>
        <taxon>Clostridiaceae incertae sedis</taxon>
        <taxon>Candidatus Limenecus</taxon>
    </lineage>
</organism>
<name>A0A9D1N0H7_9CLOT</name>
<comment type="caution">
    <text evidence="1">The sequence shown here is derived from an EMBL/GenBank/DDBJ whole genome shotgun (WGS) entry which is preliminary data.</text>
</comment>
<proteinExistence type="predicted"/>
<reference evidence="1" key="2">
    <citation type="journal article" date="2021" name="PeerJ">
        <title>Extensive microbial diversity within the chicken gut microbiome revealed by metagenomics and culture.</title>
        <authorList>
            <person name="Gilroy R."/>
            <person name="Ravi A."/>
            <person name="Getino M."/>
            <person name="Pursley I."/>
            <person name="Horton D.L."/>
            <person name="Alikhan N.F."/>
            <person name="Baker D."/>
            <person name="Gharbi K."/>
            <person name="Hall N."/>
            <person name="Watson M."/>
            <person name="Adriaenssens E.M."/>
            <person name="Foster-Nyarko E."/>
            <person name="Jarju S."/>
            <person name="Secka A."/>
            <person name="Antonio M."/>
            <person name="Oren A."/>
            <person name="Chaudhuri R.R."/>
            <person name="La Ragione R."/>
            <person name="Hildebrand F."/>
            <person name="Pallen M.J."/>
        </authorList>
    </citation>
    <scope>NUCLEOTIDE SEQUENCE</scope>
    <source>
        <strain evidence="1">CHK154-7741</strain>
    </source>
</reference>
<dbReference type="AlphaFoldDB" id="A0A9D1N0H7"/>
<sequence>MNSIPLFNIENNKYNLHLQHPINAVKQKSAAPSFVTNPGFTNYDSFMRKASPNFGSYQIRTSLSGRDEHQKFNEISAILDKRVKKELNELLKKGKLLSTNSNDRSTTLDNLYKIATTPRASGLDAKNIIEDVIKTINKPYIITQKFGDIPAALQADIINEEKRQGKNITAHDLDVKSSTCPAASIEFDIAHRMPAEFARMAEGLTSENICVTKNINVDDLSQGLMNTIWMLNEFGTEHKMENWKTLKVNLKPDKNAIIRARIQNKYKDKDERSVIDVLMQSTFMNIGAQNTYDSLIDRRIPKYNDDDSGLIDIEKNFAEELATGKGKVCVTYQKIDDNGKLIGYECEQNETLEHIENTIKGGDNVIIGYTYCDSDNNVIGGHEITITGIEKDKKGNKYFVCNDTDDGVSEPITYPVAELLPKIHHAGIPKAVLIDNVEFVEAWKELMQVYKDTKSQQEVQNALQNNRLNVITQAA</sequence>